<sequence>GEFRDTIRKEIIRKQWCKPLIQFISEKLKYKLIYLGLPGPQALDLLEWIEYIDQVIAFMCRNYPHPSSVDQPREKVLELEAKLRDFEREGKLTTFSLYDGFIEEVVLRSKDINGAEFSQNDVVNIYNLDFCNGITAPLKVKDDEGNLLEYYKSDAIKKLLEIQRDIPSKVRSTKFVMFLTIHSGFWHEEEKKFLSQTESEPLRKYFEKISSLKGYPKRIRLLKAYVFDMLKSYFCNYGITPEFLPVINYKGAGTD</sequence>
<proteinExistence type="predicted"/>
<protein>
    <submittedName>
        <fullName evidence="1">Uncharacterized protein</fullName>
    </submittedName>
</protein>
<evidence type="ECO:0000313" key="1">
    <source>
        <dbReference type="EMBL" id="GAH72894.1"/>
    </source>
</evidence>
<dbReference type="AlphaFoldDB" id="X1J3F4"/>
<comment type="caution">
    <text evidence="1">The sequence shown here is derived from an EMBL/GenBank/DDBJ whole genome shotgun (WGS) entry which is preliminary data.</text>
</comment>
<dbReference type="EMBL" id="BARU01035250">
    <property type="protein sequence ID" value="GAH72894.1"/>
    <property type="molecule type" value="Genomic_DNA"/>
</dbReference>
<name>X1J3F4_9ZZZZ</name>
<organism evidence="1">
    <name type="scientific">marine sediment metagenome</name>
    <dbReference type="NCBI Taxonomy" id="412755"/>
    <lineage>
        <taxon>unclassified sequences</taxon>
        <taxon>metagenomes</taxon>
        <taxon>ecological metagenomes</taxon>
    </lineage>
</organism>
<feature type="non-terminal residue" evidence="1">
    <location>
        <position position="255"/>
    </location>
</feature>
<gene>
    <name evidence="1" type="ORF">S03H2_55204</name>
</gene>
<reference evidence="1" key="1">
    <citation type="journal article" date="2014" name="Front. Microbiol.">
        <title>High frequency of phylogenetically diverse reductive dehalogenase-homologous genes in deep subseafloor sedimentary metagenomes.</title>
        <authorList>
            <person name="Kawai M."/>
            <person name="Futagami T."/>
            <person name="Toyoda A."/>
            <person name="Takaki Y."/>
            <person name="Nishi S."/>
            <person name="Hori S."/>
            <person name="Arai W."/>
            <person name="Tsubouchi T."/>
            <person name="Morono Y."/>
            <person name="Uchiyama I."/>
            <person name="Ito T."/>
            <person name="Fujiyama A."/>
            <person name="Inagaki F."/>
            <person name="Takami H."/>
        </authorList>
    </citation>
    <scope>NUCLEOTIDE SEQUENCE</scope>
    <source>
        <strain evidence="1">Expedition CK06-06</strain>
    </source>
</reference>
<feature type="non-terminal residue" evidence="1">
    <location>
        <position position="1"/>
    </location>
</feature>
<accession>X1J3F4</accession>